<proteinExistence type="predicted"/>
<feature type="non-terminal residue" evidence="1">
    <location>
        <position position="1"/>
    </location>
</feature>
<organism evidence="1 2">
    <name type="scientific">Trichinella nelsoni</name>
    <dbReference type="NCBI Taxonomy" id="6336"/>
    <lineage>
        <taxon>Eukaryota</taxon>
        <taxon>Metazoa</taxon>
        <taxon>Ecdysozoa</taxon>
        <taxon>Nematoda</taxon>
        <taxon>Enoplea</taxon>
        <taxon>Dorylaimia</taxon>
        <taxon>Trichinellida</taxon>
        <taxon>Trichinellidae</taxon>
        <taxon>Trichinella</taxon>
    </lineage>
</organism>
<dbReference type="AlphaFoldDB" id="A0A0V0RBN2"/>
<gene>
    <name evidence="1" type="ORF">T07_974</name>
</gene>
<dbReference type="Proteomes" id="UP000054630">
    <property type="component" value="Unassembled WGS sequence"/>
</dbReference>
<comment type="caution">
    <text evidence="1">The sequence shown here is derived from an EMBL/GenBank/DDBJ whole genome shotgun (WGS) entry which is preliminary data.</text>
</comment>
<sequence>LRIATKIQGCKAQTTATDVDHKVKTYEKHICL</sequence>
<name>A0A0V0RBN2_9BILA</name>
<reference evidence="1 2" key="1">
    <citation type="submission" date="2015-01" db="EMBL/GenBank/DDBJ databases">
        <title>Evolution of Trichinella species and genotypes.</title>
        <authorList>
            <person name="Korhonen P.K."/>
            <person name="Edoardo P."/>
            <person name="Giuseppe L.R."/>
            <person name="Gasser R.B."/>
        </authorList>
    </citation>
    <scope>NUCLEOTIDE SEQUENCE [LARGE SCALE GENOMIC DNA]</scope>
    <source>
        <strain evidence="1">ISS37</strain>
    </source>
</reference>
<evidence type="ECO:0000313" key="1">
    <source>
        <dbReference type="EMBL" id="KRX11608.1"/>
    </source>
</evidence>
<protein>
    <submittedName>
        <fullName evidence="1">Uncharacterized protein</fullName>
    </submittedName>
</protein>
<accession>A0A0V0RBN2</accession>
<dbReference type="EMBL" id="JYDL01001802">
    <property type="protein sequence ID" value="KRX11608.1"/>
    <property type="molecule type" value="Genomic_DNA"/>
</dbReference>
<evidence type="ECO:0000313" key="2">
    <source>
        <dbReference type="Proteomes" id="UP000054630"/>
    </source>
</evidence>
<keyword evidence="2" id="KW-1185">Reference proteome</keyword>